<dbReference type="EMBL" id="CAJVCH010001492">
    <property type="protein sequence ID" value="CAG7639137.1"/>
    <property type="molecule type" value="Genomic_DNA"/>
</dbReference>
<feature type="non-terminal residue" evidence="1">
    <location>
        <position position="1"/>
    </location>
</feature>
<evidence type="ECO:0000313" key="1">
    <source>
        <dbReference type="EMBL" id="CAG7639137.1"/>
    </source>
</evidence>
<dbReference type="OrthoDB" id="9923952at2759"/>
<comment type="caution">
    <text evidence="1">The sequence shown here is derived from an EMBL/GenBank/DDBJ whole genome shotgun (WGS) entry which is preliminary data.</text>
</comment>
<accession>A0A8J2J4J8</accession>
<protein>
    <submittedName>
        <fullName evidence="1">Uncharacterized protein</fullName>
    </submittedName>
</protein>
<name>A0A8J2J4J8_9HEXA</name>
<reference evidence="1" key="1">
    <citation type="submission" date="2021-06" db="EMBL/GenBank/DDBJ databases">
        <authorList>
            <person name="Hodson N. C."/>
            <person name="Mongue J. A."/>
            <person name="Jaron S. K."/>
        </authorList>
    </citation>
    <scope>NUCLEOTIDE SEQUENCE</scope>
</reference>
<evidence type="ECO:0000313" key="2">
    <source>
        <dbReference type="Proteomes" id="UP000708208"/>
    </source>
</evidence>
<gene>
    <name evidence="1" type="ORF">AFUS01_LOCUS352</name>
</gene>
<dbReference type="Proteomes" id="UP000708208">
    <property type="component" value="Unassembled WGS sequence"/>
</dbReference>
<keyword evidence="2" id="KW-1185">Reference proteome</keyword>
<dbReference type="AlphaFoldDB" id="A0A8J2J4J8"/>
<sequence>TRHPTDLLNLKEIHGTWYELERSPILAEFAFKCLSIRVQQFYNQQAHIVVESINSL</sequence>
<organism evidence="1 2">
    <name type="scientific">Allacma fusca</name>
    <dbReference type="NCBI Taxonomy" id="39272"/>
    <lineage>
        <taxon>Eukaryota</taxon>
        <taxon>Metazoa</taxon>
        <taxon>Ecdysozoa</taxon>
        <taxon>Arthropoda</taxon>
        <taxon>Hexapoda</taxon>
        <taxon>Collembola</taxon>
        <taxon>Symphypleona</taxon>
        <taxon>Sminthuridae</taxon>
        <taxon>Allacma</taxon>
    </lineage>
</organism>
<proteinExistence type="predicted"/>